<dbReference type="PANTHER" id="PTHR46623:SF6">
    <property type="entry name" value="ALPHA_BETA-HYDROLASES SUPERFAMILY PROTEIN"/>
    <property type="match status" value="1"/>
</dbReference>
<name>A0A7W1XC28_9BACL</name>
<organism evidence="2 3">
    <name type="scientific">Thermoactinomyces daqus</name>
    <dbReference type="NCBI Taxonomy" id="1329516"/>
    <lineage>
        <taxon>Bacteria</taxon>
        <taxon>Bacillati</taxon>
        <taxon>Bacillota</taxon>
        <taxon>Bacilli</taxon>
        <taxon>Bacillales</taxon>
        <taxon>Thermoactinomycetaceae</taxon>
        <taxon>Thermoactinomyces</taxon>
    </lineage>
</organism>
<evidence type="ECO:0000313" key="3">
    <source>
        <dbReference type="Proteomes" id="UP000530514"/>
    </source>
</evidence>
<dbReference type="EMBL" id="JACEIP010000023">
    <property type="protein sequence ID" value="MBA4543890.1"/>
    <property type="molecule type" value="Genomic_DNA"/>
</dbReference>
<keyword evidence="2" id="KW-0378">Hydrolase</keyword>
<dbReference type="Gene3D" id="3.40.50.1820">
    <property type="entry name" value="alpha/beta hydrolase"/>
    <property type="match status" value="1"/>
</dbReference>
<gene>
    <name evidence="2" type="ORF">H1164_13435</name>
</gene>
<accession>A0A7W1XC28</accession>
<dbReference type="Proteomes" id="UP000530514">
    <property type="component" value="Unassembled WGS sequence"/>
</dbReference>
<dbReference type="OrthoDB" id="9771666at2"/>
<evidence type="ECO:0000313" key="2">
    <source>
        <dbReference type="EMBL" id="MBA4543890.1"/>
    </source>
</evidence>
<dbReference type="Pfam" id="PF01738">
    <property type="entry name" value="DLH"/>
    <property type="match status" value="1"/>
</dbReference>
<feature type="domain" description="Dienelactone hydrolase" evidence="1">
    <location>
        <begin position="20"/>
        <end position="270"/>
    </location>
</feature>
<dbReference type="InterPro" id="IPR051049">
    <property type="entry name" value="Dienelactone_hydrolase-like"/>
</dbReference>
<dbReference type="InterPro" id="IPR002925">
    <property type="entry name" value="Dienelactn_hydro"/>
</dbReference>
<dbReference type="SUPFAM" id="SSF53474">
    <property type="entry name" value="alpha/beta-Hydrolases"/>
    <property type="match status" value="1"/>
</dbReference>
<comment type="caution">
    <text evidence="2">The sequence shown here is derived from an EMBL/GenBank/DDBJ whole genome shotgun (WGS) entry which is preliminary data.</text>
</comment>
<reference evidence="2 3" key="1">
    <citation type="submission" date="2020-07" db="EMBL/GenBank/DDBJ databases">
        <authorList>
            <person name="Feng H."/>
        </authorList>
    </citation>
    <scope>NUCLEOTIDE SEQUENCE [LARGE SCALE GENOMIC DNA]</scope>
    <source>
        <strain evidence="3">s-11</strain>
    </source>
</reference>
<dbReference type="AlphaFoldDB" id="A0A7W1XC28"/>
<keyword evidence="3" id="KW-1185">Reference proteome</keyword>
<dbReference type="PANTHER" id="PTHR46623">
    <property type="entry name" value="CARBOXYMETHYLENEBUTENOLIDASE-RELATED"/>
    <property type="match status" value="1"/>
</dbReference>
<proteinExistence type="predicted"/>
<dbReference type="GO" id="GO:0016787">
    <property type="term" value="F:hydrolase activity"/>
    <property type="evidence" value="ECO:0007669"/>
    <property type="project" value="UniProtKB-KW"/>
</dbReference>
<evidence type="ECO:0000259" key="1">
    <source>
        <dbReference type="Pfam" id="PF01738"/>
    </source>
</evidence>
<dbReference type="RefSeq" id="WP_033102295.1">
    <property type="nucleotide sequence ID" value="NZ_JACEIP010000023.1"/>
</dbReference>
<protein>
    <submittedName>
        <fullName evidence="2">Dienelactone hydrolase family protein</fullName>
    </submittedName>
</protein>
<sequence>MSLHKEWIQFQDGDQTYRLYTARPALAEGPLPAIIVIQEIWGTDEHILDVTERFAKAGYLAVSPDLFAENGQRPPSMTNERITKVKQFLNTIPPTAWHSPEKREAELKKLPEAVRSEIDETFQNVFGSLEKFPKFIAQLKATVRFLSSGEYRLVKKIGSVGFCMGGALSALLATEVPDLGGAVIFYGRFPDEERIAKIECPVIGFFGELDESINAGLPQFVENMKKAEKSFNYKVYPGAQHAFFNDTRPSYHADAARDAFAKTLSFFNDVLGQ</sequence>
<dbReference type="InterPro" id="IPR029058">
    <property type="entry name" value="AB_hydrolase_fold"/>
</dbReference>